<evidence type="ECO:0000313" key="3">
    <source>
        <dbReference type="EMBL" id="KAJ3785864.1"/>
    </source>
</evidence>
<gene>
    <name evidence="3" type="ORF">GGU10DRAFT_332821</name>
</gene>
<keyword evidence="1" id="KW-0175">Coiled coil</keyword>
<comment type="caution">
    <text evidence="3">The sequence shown here is derived from an EMBL/GenBank/DDBJ whole genome shotgun (WGS) entry which is preliminary data.</text>
</comment>
<dbReference type="AlphaFoldDB" id="A0AA38KPX9"/>
<dbReference type="Proteomes" id="UP001163798">
    <property type="component" value="Unassembled WGS sequence"/>
</dbReference>
<dbReference type="EMBL" id="MU793330">
    <property type="protein sequence ID" value="KAJ3785864.1"/>
    <property type="molecule type" value="Genomic_DNA"/>
</dbReference>
<sequence length="175" mass="19491">MKTDLPPSFPRHLPRVPDASSDNAIFDGEVLEQMREEGEEAEPCDLSTGRAIDSTEHDVANAHAVIAGQEAALWKYKCNKKAQKANALKHIHTNSRVVTSEEGQQEIAEDAAVKAAKRKAENEKLRKKKDLERADILHRAEQEREQIAYTGTLKSQKTKANLVDIAFSLQLPVEP</sequence>
<evidence type="ECO:0000256" key="1">
    <source>
        <dbReference type="SAM" id="Coils"/>
    </source>
</evidence>
<accession>A0AA38KPX9</accession>
<reference evidence="3" key="1">
    <citation type="submission" date="2022-08" db="EMBL/GenBank/DDBJ databases">
        <authorList>
            <consortium name="DOE Joint Genome Institute"/>
            <person name="Min B."/>
            <person name="Riley R."/>
            <person name="Sierra-Patev S."/>
            <person name="Naranjo-Ortiz M."/>
            <person name="Looney B."/>
            <person name="Konkel Z."/>
            <person name="Slot J.C."/>
            <person name="Sakamoto Y."/>
            <person name="Steenwyk J.L."/>
            <person name="Rokas A."/>
            <person name="Carro J."/>
            <person name="Camarero S."/>
            <person name="Ferreira P."/>
            <person name="Molpeceres G."/>
            <person name="Ruiz-Duenas F.J."/>
            <person name="Serrano A."/>
            <person name="Henrissat B."/>
            <person name="Drula E."/>
            <person name="Hughes K.W."/>
            <person name="Mata J.L."/>
            <person name="Ishikawa N.K."/>
            <person name="Vargas-Isla R."/>
            <person name="Ushijima S."/>
            <person name="Smith C.A."/>
            <person name="Ahrendt S."/>
            <person name="Andreopoulos W."/>
            <person name="He G."/>
            <person name="Labutti K."/>
            <person name="Lipzen A."/>
            <person name="Ng V."/>
            <person name="Sandor L."/>
            <person name="Barry K."/>
            <person name="Martinez A.T."/>
            <person name="Xiao Y."/>
            <person name="Gibbons J.G."/>
            <person name="Terashima K."/>
            <person name="Hibbett D.S."/>
            <person name="Grigoriev I.V."/>
        </authorList>
    </citation>
    <scope>NUCLEOTIDE SEQUENCE</scope>
    <source>
        <strain evidence="3">TFB10291</strain>
    </source>
</reference>
<evidence type="ECO:0000313" key="4">
    <source>
        <dbReference type="Proteomes" id="UP001163798"/>
    </source>
</evidence>
<protein>
    <submittedName>
        <fullName evidence="3">Uncharacterized protein</fullName>
    </submittedName>
</protein>
<name>A0AA38KPX9_9AGAR</name>
<evidence type="ECO:0000256" key="2">
    <source>
        <dbReference type="SAM" id="MobiDB-lite"/>
    </source>
</evidence>
<organism evidence="3 4">
    <name type="scientific">Lentinula aff. detonsa</name>
    <dbReference type="NCBI Taxonomy" id="2804958"/>
    <lineage>
        <taxon>Eukaryota</taxon>
        <taxon>Fungi</taxon>
        <taxon>Dikarya</taxon>
        <taxon>Basidiomycota</taxon>
        <taxon>Agaricomycotina</taxon>
        <taxon>Agaricomycetes</taxon>
        <taxon>Agaricomycetidae</taxon>
        <taxon>Agaricales</taxon>
        <taxon>Marasmiineae</taxon>
        <taxon>Omphalotaceae</taxon>
        <taxon>Lentinula</taxon>
    </lineage>
</organism>
<feature type="region of interest" description="Disordered" evidence="2">
    <location>
        <begin position="1"/>
        <end position="24"/>
    </location>
</feature>
<proteinExistence type="predicted"/>
<feature type="coiled-coil region" evidence="1">
    <location>
        <begin position="108"/>
        <end position="137"/>
    </location>
</feature>
<keyword evidence="4" id="KW-1185">Reference proteome</keyword>